<gene>
    <name evidence="5" type="ORF">SEMRO_474_G150170.2</name>
</gene>
<evidence type="ECO:0000256" key="4">
    <source>
        <dbReference type="SAM" id="MobiDB-lite"/>
    </source>
</evidence>
<name>A0A9N8HEH6_9STRA</name>
<feature type="region of interest" description="Disordered" evidence="4">
    <location>
        <begin position="273"/>
        <end position="292"/>
    </location>
</feature>
<dbReference type="PANTHER" id="PTHR30085:SF6">
    <property type="entry name" value="ABC TRANSPORTER GLUTAMINE-BINDING PROTEIN GLNH"/>
    <property type="match status" value="1"/>
</dbReference>
<sequence>MSKTPPSPPSTSREHETPLSPFRPKRPTDDSFLEPENPNGIMMPSSSPPARTSLTRHVSDSHAASEAELQRASMIMRDFGGESKSCSAIHYNHHLSGRQLELLDVKEEAPSSSDQTEPTSEEEEDDDEARVCEKLQTAESKEEGGPEPTTDNATGATAGMCDALDARVSEKLQANSSSVESSIVEEPSAVQVADQLQVPAPSRMKTVPGSVAIAAGVQQTARVQASKSTCMGMSEEELMPQPFPQPTFEEEQAPGAYATPGRAPFTNSLVRLEQQQQDDLSPIPTTAQSHNNNNLDPVVVVNDSPLMAVCVDHDDLEHRIREEIIQASSRADVIHIEDSDGDYDEDLESKASSLDLELRQTRRKCTICATISTLIVMALIGVIVWSGVQTKDSSSSNSNSGDVEDEKKKDISSAAWMLQGILKRGTLRCGVVGDPSWNDQTVSSHDDGDKENEKGKDNNADKHGGRRHLRERSRQLQKSDKENSSGPKDVWGQRIPQDVAFEDLEVWEQDKLLDRAASNKEYDICRALGAAIFGKGGEAKVQMVYAWDWHETIFKDKMDLYIGTMSPTIDNDLFVPGRLIGYTFSAPYSYQGLRFGGNASDVRCAEALALGGTVSDDCDETIVCVHETSLELSDNSILPGLGDFPPNRTIILPRNEDLFVPLIDGTCNVIAGYATTVAESRAQKAGFDGDYVVGNGLVSKEPRVIETYDTTGGYSTFVNWVLLSLFAAAQHDITQGNAENFPKTSLFGDEYQDVFCNVIGAVGNINEIFSRDRTLSKEDVSPPSVQNTGLIMAHPIGRARRTGYDVLEKSKDGALRDLHARGKLRCAIRANRPGFAVEVSSGVTNKPFSGMDADFCRAVAAGFFASTDDTVIEFVVVDSEDEGYSMLSGGQVDIMAGATWAFREKAIEDKNSDGFEYSQPYFLFRGNSSSTLEDNFCLAMKGGNYQWRSFVRWTIAATIFAEEEGIEQDRAEELPSIGSFGSAFEGMFRYSVSHVGNYREIYERNLGDRIPRSGPNLLNRNPQSSVLTLEAYVPPGLWHSFPFS</sequence>
<organism evidence="5 6">
    <name type="scientific">Seminavis robusta</name>
    <dbReference type="NCBI Taxonomy" id="568900"/>
    <lineage>
        <taxon>Eukaryota</taxon>
        <taxon>Sar</taxon>
        <taxon>Stramenopiles</taxon>
        <taxon>Ochrophyta</taxon>
        <taxon>Bacillariophyta</taxon>
        <taxon>Bacillariophyceae</taxon>
        <taxon>Bacillariophycidae</taxon>
        <taxon>Naviculales</taxon>
        <taxon>Naviculaceae</taxon>
        <taxon>Seminavis</taxon>
    </lineage>
</organism>
<comment type="similarity">
    <text evidence="1">Belongs to the bacterial solute-binding protein 3 family.</text>
</comment>
<evidence type="ECO:0000256" key="3">
    <source>
        <dbReference type="ARBA" id="ARBA00022729"/>
    </source>
</evidence>
<feature type="region of interest" description="Disordered" evidence="4">
    <location>
        <begin position="434"/>
        <end position="492"/>
    </location>
</feature>
<dbReference type="InterPro" id="IPR051455">
    <property type="entry name" value="Bact_solute-bind_prot3"/>
</dbReference>
<evidence type="ECO:0000313" key="5">
    <source>
        <dbReference type="EMBL" id="CAB9511211.1"/>
    </source>
</evidence>
<dbReference type="EMBL" id="CAICTM010000473">
    <property type="protein sequence ID" value="CAB9511211.1"/>
    <property type="molecule type" value="Genomic_DNA"/>
</dbReference>
<feature type="compositionally biased region" description="Basic and acidic residues" evidence="4">
    <location>
        <begin position="444"/>
        <end position="463"/>
    </location>
</feature>
<dbReference type="Gene3D" id="3.40.190.10">
    <property type="entry name" value="Periplasmic binding protein-like II"/>
    <property type="match status" value="1"/>
</dbReference>
<feature type="compositionally biased region" description="Polar residues" evidence="4">
    <location>
        <begin position="44"/>
        <end position="56"/>
    </location>
</feature>
<comment type="caution">
    <text evidence="5">The sequence shown here is derived from an EMBL/GenBank/DDBJ whole genome shotgun (WGS) entry which is preliminary data.</text>
</comment>
<accession>A0A9N8HEH6</accession>
<dbReference type="Proteomes" id="UP001153069">
    <property type="component" value="Unassembled WGS sequence"/>
</dbReference>
<dbReference type="OrthoDB" id="10056896at2759"/>
<keyword evidence="2" id="KW-0813">Transport</keyword>
<dbReference type="SUPFAM" id="SSF53850">
    <property type="entry name" value="Periplasmic binding protein-like II"/>
    <property type="match status" value="1"/>
</dbReference>
<feature type="compositionally biased region" description="Basic and acidic residues" evidence="4">
    <location>
        <begin position="57"/>
        <end position="66"/>
    </location>
</feature>
<feature type="region of interest" description="Disordered" evidence="4">
    <location>
        <begin position="100"/>
        <end position="157"/>
    </location>
</feature>
<evidence type="ECO:0000256" key="2">
    <source>
        <dbReference type="ARBA" id="ARBA00022448"/>
    </source>
</evidence>
<dbReference type="GO" id="GO:0006865">
    <property type="term" value="P:amino acid transport"/>
    <property type="evidence" value="ECO:0007669"/>
    <property type="project" value="TreeGrafter"/>
</dbReference>
<dbReference type="AlphaFoldDB" id="A0A9N8HEH6"/>
<protein>
    <recommendedName>
        <fullName evidence="7">Solute-binding protein family 3/N-terminal domain-containing protein</fullName>
    </recommendedName>
</protein>
<feature type="compositionally biased region" description="Acidic residues" evidence="4">
    <location>
        <begin position="119"/>
        <end position="128"/>
    </location>
</feature>
<feature type="compositionally biased region" description="Basic and acidic residues" evidence="4">
    <location>
        <begin position="472"/>
        <end position="483"/>
    </location>
</feature>
<evidence type="ECO:0000256" key="1">
    <source>
        <dbReference type="ARBA" id="ARBA00010333"/>
    </source>
</evidence>
<proteinExistence type="inferred from homology"/>
<feature type="region of interest" description="Disordered" evidence="4">
    <location>
        <begin position="1"/>
        <end position="66"/>
    </location>
</feature>
<dbReference type="PANTHER" id="PTHR30085">
    <property type="entry name" value="AMINO ACID ABC TRANSPORTER PERMEASE"/>
    <property type="match status" value="1"/>
</dbReference>
<keyword evidence="6" id="KW-1185">Reference proteome</keyword>
<keyword evidence="3" id="KW-0732">Signal</keyword>
<evidence type="ECO:0008006" key="7">
    <source>
        <dbReference type="Google" id="ProtNLM"/>
    </source>
</evidence>
<reference evidence="5" key="1">
    <citation type="submission" date="2020-06" db="EMBL/GenBank/DDBJ databases">
        <authorList>
            <consortium name="Plant Systems Biology data submission"/>
        </authorList>
    </citation>
    <scope>NUCLEOTIDE SEQUENCE</scope>
    <source>
        <strain evidence="5">D6</strain>
    </source>
</reference>
<feature type="compositionally biased region" description="Polar residues" evidence="4">
    <location>
        <begin position="273"/>
        <end position="290"/>
    </location>
</feature>
<evidence type="ECO:0000313" key="6">
    <source>
        <dbReference type="Proteomes" id="UP001153069"/>
    </source>
</evidence>